<proteinExistence type="predicted"/>
<comment type="caution">
    <text evidence="2">The sequence shown here is derived from an EMBL/GenBank/DDBJ whole genome shotgun (WGS) entry which is preliminary data.</text>
</comment>
<dbReference type="InterPro" id="IPR029062">
    <property type="entry name" value="Class_I_gatase-like"/>
</dbReference>
<accession>A0A8J2UD68</accession>
<sequence>MNRRKFLLRGSLLTSGFLFWKMTPAAPGPAPAAPETPLSTASADGLYSLFKDPLPIYRPFVRWWWNGDKVERSEISRELRLMKEAGIGGVEINPIKFPPVTDDLGKPSITWLSPEWIDLLQFTLKEAAALGITCDLLVGAGWPFGAESLEGDERSQAMVIATHKLEGPDDYEVSAFDFFKEADPAVTSPFPGRLMELMAVKLAPNPLHNLAAVQDLTGQITDGTLRFRIPRGSYVLFGLVKVKGSMEVINGAPGANGSVLNHYNETAVKKYLHHMSDTIIAQIGPLAGRVRAFFVDSMELEGANWCSDMEVEFKKRRGYDLMPYLPFTLFKTGGMGNILDFDYGTGLSPDLQDIIQRVRYDFDLTKTELVAERFIRPFTEWCRENHVLSRVQAYGRGYHPLEGSFDIDLPECETWVKYGLGHEMTDKDYHTGRAYTMINKYVSSAAHLKGKKHISCEELTNTDMVFNATLEILKTVGDQSIISGVTHPVFHGFNYSPPEAPFPGWVRYGTFINERNNWWPYFKRFTDYKSRLSALFQQGTMFADIAVLPPIADMWSIEGAQNEPFPSLMYPTWLPFVWEAIHRNGSACDYISEQVIRDATMKDGRLFYGPRSYHTLFLVQVERMDPATAEKLSAFITAGGRIFCIGTYPAKSTGLTDAARRDREVADWVEKMRAFPDRFILVPRPDNDFLQWYRHLQEKYALTPYVHIDKPNPFVSQVRYQAGDMEWLFFANSDLENAHVLTILPSAPLAAGRQVWIWDAETGERYHAGDGASPLTLDLATGDSRLVVFQREKKGPGWDPLPATAEKAVTVTGAWTVELHHLDASVKTVTMPALMDMKDDATLAAFSGTAFYRITVNADKDALWQYCNLGKVAGLSGLTVNGVDAGIQWYGRRIYRMGHLLQPGPNTLEVRVVTTMGNYLKTLKDNRVAQKWTNEKRQDQPIQSMGLMGPVTLY</sequence>
<feature type="chain" id="PRO_5035307142" description="Glycoside hydrolase family 2" evidence="1">
    <location>
        <begin position="26"/>
        <end position="954"/>
    </location>
</feature>
<gene>
    <name evidence="2" type="ORF">GCM10011511_23930</name>
</gene>
<protein>
    <recommendedName>
        <fullName evidence="4">Glycoside hydrolase family 2</fullName>
    </recommendedName>
</protein>
<dbReference type="Gene3D" id="2.60.120.260">
    <property type="entry name" value="Galactose-binding domain-like"/>
    <property type="match status" value="1"/>
</dbReference>
<dbReference type="EMBL" id="BMJC01000002">
    <property type="protein sequence ID" value="GGA99836.1"/>
    <property type="molecule type" value="Genomic_DNA"/>
</dbReference>
<organism evidence="2 3">
    <name type="scientific">Puia dinghuensis</name>
    <dbReference type="NCBI Taxonomy" id="1792502"/>
    <lineage>
        <taxon>Bacteria</taxon>
        <taxon>Pseudomonadati</taxon>
        <taxon>Bacteroidota</taxon>
        <taxon>Chitinophagia</taxon>
        <taxon>Chitinophagales</taxon>
        <taxon>Chitinophagaceae</taxon>
        <taxon>Puia</taxon>
    </lineage>
</organism>
<dbReference type="PANTHER" id="PTHR36848:SF2">
    <property type="entry name" value="SECRETED PROTEIN"/>
    <property type="match status" value="1"/>
</dbReference>
<evidence type="ECO:0008006" key="4">
    <source>
        <dbReference type="Google" id="ProtNLM"/>
    </source>
</evidence>
<dbReference type="Pfam" id="PF17132">
    <property type="entry name" value="Glyco_hydro_106"/>
    <property type="match status" value="2"/>
</dbReference>
<dbReference type="AlphaFoldDB" id="A0A8J2UD68"/>
<dbReference type="PANTHER" id="PTHR36848">
    <property type="entry name" value="DNA-BINDING PROTEIN (PUTATIVE SECRETED PROTEIN)-RELATED"/>
    <property type="match status" value="1"/>
</dbReference>
<dbReference type="InterPro" id="IPR008979">
    <property type="entry name" value="Galactose-bd-like_sf"/>
</dbReference>
<evidence type="ECO:0000313" key="3">
    <source>
        <dbReference type="Proteomes" id="UP000607559"/>
    </source>
</evidence>
<reference evidence="2" key="1">
    <citation type="journal article" date="2014" name="Int. J. Syst. Evol. Microbiol.">
        <title>Complete genome sequence of Corynebacterium casei LMG S-19264T (=DSM 44701T), isolated from a smear-ripened cheese.</title>
        <authorList>
            <consortium name="US DOE Joint Genome Institute (JGI-PGF)"/>
            <person name="Walter F."/>
            <person name="Albersmeier A."/>
            <person name="Kalinowski J."/>
            <person name="Ruckert C."/>
        </authorList>
    </citation>
    <scope>NUCLEOTIDE SEQUENCE</scope>
    <source>
        <strain evidence="2">CGMCC 1.15448</strain>
    </source>
</reference>
<evidence type="ECO:0000313" key="2">
    <source>
        <dbReference type="EMBL" id="GGA99836.1"/>
    </source>
</evidence>
<keyword evidence="3" id="KW-1185">Reference proteome</keyword>
<keyword evidence="1" id="KW-0732">Signal</keyword>
<dbReference type="RefSeq" id="WP_188931796.1">
    <property type="nucleotide sequence ID" value="NZ_BMJC01000002.1"/>
</dbReference>
<dbReference type="Proteomes" id="UP000607559">
    <property type="component" value="Unassembled WGS sequence"/>
</dbReference>
<dbReference type="SUPFAM" id="SSF49785">
    <property type="entry name" value="Galactose-binding domain-like"/>
    <property type="match status" value="1"/>
</dbReference>
<evidence type="ECO:0000256" key="1">
    <source>
        <dbReference type="SAM" id="SignalP"/>
    </source>
</evidence>
<dbReference type="Gene3D" id="3.40.50.880">
    <property type="match status" value="1"/>
</dbReference>
<dbReference type="InterPro" id="IPR053161">
    <property type="entry name" value="Ulvan_degrading_GH"/>
</dbReference>
<feature type="signal peptide" evidence="1">
    <location>
        <begin position="1"/>
        <end position="25"/>
    </location>
</feature>
<reference evidence="2" key="2">
    <citation type="submission" date="2020-09" db="EMBL/GenBank/DDBJ databases">
        <authorList>
            <person name="Sun Q."/>
            <person name="Zhou Y."/>
        </authorList>
    </citation>
    <scope>NUCLEOTIDE SEQUENCE</scope>
    <source>
        <strain evidence="2">CGMCC 1.15448</strain>
    </source>
</reference>
<name>A0A8J2UD68_9BACT</name>